<dbReference type="EMBL" id="CM029047">
    <property type="protein sequence ID" value="KAG2581478.1"/>
    <property type="molecule type" value="Genomic_DNA"/>
</dbReference>
<accession>A0A8T0R8P1</accession>
<sequence>MAMGPTCQPSSPPSLSFFSPLPHPPLFCAAAEAAGTGGRRCLMARPRQGRRPDQPAPATAPSHRLSYVSAMREPSRRAARGLAGHHDERCALHPAPSPTQLSPPSLASRRRLPLPSPLLFPPRAKLSSSRSRERRRCPLGCRGSSVRPASERGGRRG</sequence>
<reference evidence="2" key="1">
    <citation type="submission" date="2020-05" db="EMBL/GenBank/DDBJ databases">
        <title>WGS assembly of Panicum virgatum.</title>
        <authorList>
            <person name="Lovell J.T."/>
            <person name="Jenkins J."/>
            <person name="Shu S."/>
            <person name="Juenger T.E."/>
            <person name="Schmutz J."/>
        </authorList>
    </citation>
    <scope>NUCLEOTIDE SEQUENCE</scope>
    <source>
        <strain evidence="2">AP13</strain>
    </source>
</reference>
<name>A0A8T0R8P1_PANVG</name>
<organism evidence="2 3">
    <name type="scientific">Panicum virgatum</name>
    <name type="common">Blackwell switchgrass</name>
    <dbReference type="NCBI Taxonomy" id="38727"/>
    <lineage>
        <taxon>Eukaryota</taxon>
        <taxon>Viridiplantae</taxon>
        <taxon>Streptophyta</taxon>
        <taxon>Embryophyta</taxon>
        <taxon>Tracheophyta</taxon>
        <taxon>Spermatophyta</taxon>
        <taxon>Magnoliopsida</taxon>
        <taxon>Liliopsida</taxon>
        <taxon>Poales</taxon>
        <taxon>Poaceae</taxon>
        <taxon>PACMAD clade</taxon>
        <taxon>Panicoideae</taxon>
        <taxon>Panicodae</taxon>
        <taxon>Paniceae</taxon>
        <taxon>Panicinae</taxon>
        <taxon>Panicum</taxon>
        <taxon>Panicum sect. Hiantes</taxon>
    </lineage>
</organism>
<proteinExistence type="predicted"/>
<keyword evidence="3" id="KW-1185">Reference proteome</keyword>
<comment type="caution">
    <text evidence="2">The sequence shown here is derived from an EMBL/GenBank/DDBJ whole genome shotgun (WGS) entry which is preliminary data.</text>
</comment>
<dbReference type="Proteomes" id="UP000823388">
    <property type="component" value="Chromosome 6K"/>
</dbReference>
<dbReference type="AlphaFoldDB" id="A0A8T0R8P1"/>
<evidence type="ECO:0000256" key="1">
    <source>
        <dbReference type="SAM" id="MobiDB-lite"/>
    </source>
</evidence>
<evidence type="ECO:0000313" key="2">
    <source>
        <dbReference type="EMBL" id="KAG2581478.1"/>
    </source>
</evidence>
<protein>
    <submittedName>
        <fullName evidence="2">Uncharacterized protein</fullName>
    </submittedName>
</protein>
<gene>
    <name evidence="2" type="ORF">PVAP13_6KG036435</name>
</gene>
<feature type="region of interest" description="Disordered" evidence="1">
    <location>
        <begin position="39"/>
        <end position="157"/>
    </location>
</feature>
<evidence type="ECO:0000313" key="3">
    <source>
        <dbReference type="Proteomes" id="UP000823388"/>
    </source>
</evidence>